<dbReference type="PANTHER" id="PTHR35812">
    <property type="entry name" value="LIPOPROTEIN"/>
    <property type="match status" value="1"/>
</dbReference>
<feature type="domain" description="Lcl C-terminal" evidence="1">
    <location>
        <begin position="21"/>
        <end position="132"/>
    </location>
</feature>
<name>A0AAW4RIJ6_XANCI</name>
<dbReference type="InterPro" id="IPR011460">
    <property type="entry name" value="Lcl_C"/>
</dbReference>
<sequence length="136" mass="14781">MSSTDTLQQIRFTQTHGGVLTVIDATTGLEWSAQPVARNVSHQDAAIACAGLQLGGHHDWRLPTRQELLSLVDLTRHAPAIDTDAFPNFPSQWFWTSDLCAWSPASAWGVYFGSGDVYDLPRDGGGFALAVRRAGQ</sequence>
<protein>
    <recommendedName>
        <fullName evidence="1">Lcl C-terminal domain-containing protein</fullName>
    </recommendedName>
</protein>
<accession>A0AAW4RIJ6</accession>
<evidence type="ECO:0000313" key="3">
    <source>
        <dbReference type="Proteomes" id="UP000825388"/>
    </source>
</evidence>
<dbReference type="PANTHER" id="PTHR35812:SF1">
    <property type="entry name" value="LIPOPROTEIN"/>
    <property type="match status" value="1"/>
</dbReference>
<evidence type="ECO:0000259" key="1">
    <source>
        <dbReference type="Pfam" id="PF07603"/>
    </source>
</evidence>
<evidence type="ECO:0000313" key="2">
    <source>
        <dbReference type="EMBL" id="MBZ3922885.1"/>
    </source>
</evidence>
<organism evidence="2 3">
    <name type="scientific">Xanthomonas citri pv. sesbaniae</name>
    <dbReference type="NCBI Taxonomy" id="473425"/>
    <lineage>
        <taxon>Bacteria</taxon>
        <taxon>Pseudomonadati</taxon>
        <taxon>Pseudomonadota</taxon>
        <taxon>Gammaproteobacteria</taxon>
        <taxon>Lysobacterales</taxon>
        <taxon>Lysobacteraceae</taxon>
        <taxon>Xanthomonas</taxon>
    </lineage>
</organism>
<comment type="caution">
    <text evidence="2">The sequence shown here is derived from an EMBL/GenBank/DDBJ whole genome shotgun (WGS) entry which is preliminary data.</text>
</comment>
<dbReference type="Pfam" id="PF07603">
    <property type="entry name" value="Lcl_C"/>
    <property type="match status" value="1"/>
</dbReference>
<proteinExistence type="predicted"/>
<reference evidence="2" key="1">
    <citation type="submission" date="2015-12" db="EMBL/GenBank/DDBJ databases">
        <authorList>
            <person name="Bansal K."/>
            <person name="Midha S."/>
            <person name="Patil P.B."/>
        </authorList>
    </citation>
    <scope>NUCLEOTIDE SEQUENCE</scope>
    <source>
        <strain evidence="2">LMG867</strain>
    </source>
</reference>
<gene>
    <name evidence="2" type="ORF">Xseb_04170</name>
</gene>
<dbReference type="EMBL" id="LOKL01000002">
    <property type="protein sequence ID" value="MBZ3922885.1"/>
    <property type="molecule type" value="Genomic_DNA"/>
</dbReference>
<dbReference type="RefSeq" id="WP_089112174.1">
    <property type="nucleotide sequence ID" value="NZ_LOKL01000002.1"/>
</dbReference>
<dbReference type="Proteomes" id="UP000825388">
    <property type="component" value="Unassembled WGS sequence"/>
</dbReference>
<dbReference type="AlphaFoldDB" id="A0AAW4RIJ6"/>